<evidence type="ECO:0000313" key="3">
    <source>
        <dbReference type="Proteomes" id="UP000559256"/>
    </source>
</evidence>
<sequence>MASTPTTTTPAHSHPLAPDADTPHSTRSNRSRRNRVASSHDLPSSSSSISGANTSGVGKYFTLKAQLEKEQASGNSTWDGSVRRLGKANGHGHGHAETRKSLDVIFDKKLHTTPSKSSLTSAAGAAKSPRQAPLIIVGGLDPNDNLNASASTTTDLATSVSREVGLDSAIASKVLATKWHEYSDEAIQAAISSFATSESPAEVSSHPYHSALRVLSSALGSLSRARMELEQSRRALMEKEEERRKRAEELMDEHPNEHDVVSRVIQRIFVDENGDSKELVEDDDVSVLEGNHRVSKQKSFMVCLSIIFVLYCG</sequence>
<feature type="compositionally biased region" description="Basic residues" evidence="1">
    <location>
        <begin position="84"/>
        <end position="93"/>
    </location>
</feature>
<reference evidence="2 3" key="1">
    <citation type="journal article" date="2020" name="ISME J.">
        <title>Uncovering the hidden diversity of litter-decomposition mechanisms in mushroom-forming fungi.</title>
        <authorList>
            <person name="Floudas D."/>
            <person name="Bentzer J."/>
            <person name="Ahren D."/>
            <person name="Johansson T."/>
            <person name="Persson P."/>
            <person name="Tunlid A."/>
        </authorList>
    </citation>
    <scope>NUCLEOTIDE SEQUENCE [LARGE SCALE GENOMIC DNA]</scope>
    <source>
        <strain evidence="2 3">CBS 291.85</strain>
    </source>
</reference>
<feature type="region of interest" description="Disordered" evidence="1">
    <location>
        <begin position="71"/>
        <end position="97"/>
    </location>
</feature>
<comment type="caution">
    <text evidence="2">The sequence shown here is derived from an EMBL/GenBank/DDBJ whole genome shotgun (WGS) entry which is preliminary data.</text>
</comment>
<dbReference type="OrthoDB" id="3071145at2759"/>
<name>A0A8H5CHY1_9AGAR</name>
<protein>
    <submittedName>
        <fullName evidence="2">Uncharacterized protein</fullName>
    </submittedName>
</protein>
<feature type="region of interest" description="Disordered" evidence="1">
    <location>
        <begin position="235"/>
        <end position="255"/>
    </location>
</feature>
<feature type="compositionally biased region" description="Low complexity" evidence="1">
    <location>
        <begin position="1"/>
        <end position="15"/>
    </location>
</feature>
<dbReference type="EMBL" id="JAACJM010000160">
    <property type="protein sequence ID" value="KAF5341604.1"/>
    <property type="molecule type" value="Genomic_DNA"/>
</dbReference>
<dbReference type="AlphaFoldDB" id="A0A8H5CHY1"/>
<organism evidence="2 3">
    <name type="scientific">Tetrapyrgos nigripes</name>
    <dbReference type="NCBI Taxonomy" id="182062"/>
    <lineage>
        <taxon>Eukaryota</taxon>
        <taxon>Fungi</taxon>
        <taxon>Dikarya</taxon>
        <taxon>Basidiomycota</taxon>
        <taxon>Agaricomycotina</taxon>
        <taxon>Agaricomycetes</taxon>
        <taxon>Agaricomycetidae</taxon>
        <taxon>Agaricales</taxon>
        <taxon>Marasmiineae</taxon>
        <taxon>Marasmiaceae</taxon>
        <taxon>Tetrapyrgos</taxon>
    </lineage>
</organism>
<feature type="compositionally biased region" description="Low complexity" evidence="1">
    <location>
        <begin position="36"/>
        <end position="55"/>
    </location>
</feature>
<feature type="region of interest" description="Disordered" evidence="1">
    <location>
        <begin position="1"/>
        <end position="55"/>
    </location>
</feature>
<dbReference type="Proteomes" id="UP000559256">
    <property type="component" value="Unassembled WGS sequence"/>
</dbReference>
<keyword evidence="3" id="KW-1185">Reference proteome</keyword>
<accession>A0A8H5CHY1</accession>
<gene>
    <name evidence="2" type="ORF">D9758_014081</name>
</gene>
<evidence type="ECO:0000256" key="1">
    <source>
        <dbReference type="SAM" id="MobiDB-lite"/>
    </source>
</evidence>
<evidence type="ECO:0000313" key="2">
    <source>
        <dbReference type="EMBL" id="KAF5341604.1"/>
    </source>
</evidence>
<proteinExistence type="predicted"/>